<name>A0A9R1CAG2_9BACT</name>
<keyword evidence="2" id="KW-1185">Reference proteome</keyword>
<comment type="caution">
    <text evidence="1">The sequence shown here is derived from an EMBL/GenBank/DDBJ whole genome shotgun (WGS) entry which is preliminary data.</text>
</comment>
<dbReference type="AlphaFoldDB" id="A0A9R1CAG2"/>
<dbReference type="Proteomes" id="UP000825483">
    <property type="component" value="Unassembled WGS sequence"/>
</dbReference>
<protein>
    <submittedName>
        <fullName evidence="1">Uncharacterized protein</fullName>
    </submittedName>
</protein>
<dbReference type="EMBL" id="BPUB01000002">
    <property type="protein sequence ID" value="GJG59011.1"/>
    <property type="molecule type" value="Genomic_DNA"/>
</dbReference>
<evidence type="ECO:0000313" key="2">
    <source>
        <dbReference type="Proteomes" id="UP000825483"/>
    </source>
</evidence>
<dbReference type="RefSeq" id="WP_223928976.1">
    <property type="nucleotide sequence ID" value="NZ_BPTU01000001.1"/>
</dbReference>
<reference evidence="1" key="1">
    <citation type="journal article" date="2022" name="Int. J. Syst. Evol. Microbiol.">
        <title>Prevotella lacticifex sp. nov., isolated from the rumen of cows.</title>
        <authorList>
            <person name="Shinkai T."/>
            <person name="Ikeyama N."/>
            <person name="Kumagai M."/>
            <person name="Ohmori H."/>
            <person name="Sakamoto M."/>
            <person name="Ohkuma M."/>
            <person name="Mitsumori M."/>
        </authorList>
    </citation>
    <scope>NUCLEOTIDE SEQUENCE</scope>
    <source>
        <strain evidence="1">R5076</strain>
    </source>
</reference>
<accession>A0A9R1CAG2</accession>
<dbReference type="Gene3D" id="3.70.10.10">
    <property type="match status" value="1"/>
</dbReference>
<sequence length="210" mass="24199">MDKKVIQALFTNICAKDELRSLPDGVHFESERCYATDGKVLVIYGEGKPELDGKTVHQDGTVIEGRYPNVDAVFPSEENYGKKLNIDIKQLRDACQWQIRQENANENDRVVINGVGYNVRTLMRLCNVLLVAGDPHKIKFYNSEPNRCSVLIGTKLKCIIMPMQYEEGDIDTEREGEGYTQTYSYENFINDYVFNSWRKQEKPQTLSWLD</sequence>
<organism evidence="1 2">
    <name type="scientific">Prevotella lacticifex</name>
    <dbReference type="NCBI Taxonomy" id="2854755"/>
    <lineage>
        <taxon>Bacteria</taxon>
        <taxon>Pseudomonadati</taxon>
        <taxon>Bacteroidota</taxon>
        <taxon>Bacteroidia</taxon>
        <taxon>Bacteroidales</taxon>
        <taxon>Prevotellaceae</taxon>
        <taxon>Prevotella</taxon>
    </lineage>
</organism>
<dbReference type="GeneID" id="72466946"/>
<evidence type="ECO:0000313" key="1">
    <source>
        <dbReference type="EMBL" id="GJG59011.1"/>
    </source>
</evidence>
<gene>
    <name evidence="1" type="ORF">PRLR5076_18620</name>
</gene>
<proteinExistence type="predicted"/>